<proteinExistence type="predicted"/>
<evidence type="ECO:0000313" key="2">
    <source>
        <dbReference type="EMBL" id="KAK9888492.1"/>
    </source>
</evidence>
<sequence length="94" mass="10473">MRSNHLLVISPICLGCSKNGETTVAEFADDICIERVGKTKLEANEMNTPRSIKSSQCMDKTAGGNEMNNNHEEKLSGFQPEYAEEELLPIRRSD</sequence>
<name>A0AAW1UYK9_9CUCU</name>
<evidence type="ECO:0000256" key="1">
    <source>
        <dbReference type="SAM" id="MobiDB-lite"/>
    </source>
</evidence>
<comment type="caution">
    <text evidence="2">The sequence shown here is derived from an EMBL/GenBank/DDBJ whole genome shotgun (WGS) entry which is preliminary data.</text>
</comment>
<protein>
    <submittedName>
        <fullName evidence="2">Uncharacterized protein</fullName>
    </submittedName>
</protein>
<keyword evidence="3" id="KW-1185">Reference proteome</keyword>
<feature type="compositionally biased region" description="Polar residues" evidence="1">
    <location>
        <begin position="47"/>
        <end position="58"/>
    </location>
</feature>
<feature type="region of interest" description="Disordered" evidence="1">
    <location>
        <begin position="47"/>
        <end position="94"/>
    </location>
</feature>
<reference evidence="2 3" key="1">
    <citation type="submission" date="2023-03" db="EMBL/GenBank/DDBJ databases">
        <title>Genome insight into feeding habits of ladybird beetles.</title>
        <authorList>
            <person name="Li H.-S."/>
            <person name="Huang Y.-H."/>
            <person name="Pang H."/>
        </authorList>
    </citation>
    <scope>NUCLEOTIDE SEQUENCE [LARGE SCALE GENOMIC DNA]</scope>
    <source>
        <strain evidence="2">SYSU_2023b</strain>
        <tissue evidence="2">Whole body</tissue>
    </source>
</reference>
<dbReference type="Proteomes" id="UP001431783">
    <property type="component" value="Unassembled WGS sequence"/>
</dbReference>
<gene>
    <name evidence="2" type="ORF">WA026_000743</name>
</gene>
<dbReference type="AlphaFoldDB" id="A0AAW1UYK9"/>
<evidence type="ECO:0000313" key="3">
    <source>
        <dbReference type="Proteomes" id="UP001431783"/>
    </source>
</evidence>
<accession>A0AAW1UYK9</accession>
<organism evidence="2 3">
    <name type="scientific">Henosepilachna vigintioctopunctata</name>
    <dbReference type="NCBI Taxonomy" id="420089"/>
    <lineage>
        <taxon>Eukaryota</taxon>
        <taxon>Metazoa</taxon>
        <taxon>Ecdysozoa</taxon>
        <taxon>Arthropoda</taxon>
        <taxon>Hexapoda</taxon>
        <taxon>Insecta</taxon>
        <taxon>Pterygota</taxon>
        <taxon>Neoptera</taxon>
        <taxon>Endopterygota</taxon>
        <taxon>Coleoptera</taxon>
        <taxon>Polyphaga</taxon>
        <taxon>Cucujiformia</taxon>
        <taxon>Coccinelloidea</taxon>
        <taxon>Coccinellidae</taxon>
        <taxon>Epilachninae</taxon>
        <taxon>Epilachnini</taxon>
        <taxon>Henosepilachna</taxon>
    </lineage>
</organism>
<dbReference type="EMBL" id="JARQZJ010000121">
    <property type="protein sequence ID" value="KAK9888492.1"/>
    <property type="molecule type" value="Genomic_DNA"/>
</dbReference>